<dbReference type="InterPro" id="IPR005331">
    <property type="entry name" value="Sulfotransferase"/>
</dbReference>
<feature type="signal peptide" evidence="1">
    <location>
        <begin position="1"/>
        <end position="23"/>
    </location>
</feature>
<dbReference type="Pfam" id="PF03567">
    <property type="entry name" value="Sulfotransfer_2"/>
    <property type="match status" value="1"/>
</dbReference>
<evidence type="ECO:0000256" key="1">
    <source>
        <dbReference type="SAM" id="SignalP"/>
    </source>
</evidence>
<protein>
    <submittedName>
        <fullName evidence="3">Sulfotransfer_1 domain-containing protein</fullName>
    </submittedName>
</protein>
<dbReference type="PANTHER" id="PTHR22900:SF5">
    <property type="entry name" value="PROTEIN CBG14245"/>
    <property type="match status" value="1"/>
</dbReference>
<sequence length="316" mass="37703">MKNKISKLTLILYLLLNVFPTNSINKAMKRYSINCENSSNGKKCVEGFQNVTTYYRINSRYKLNFCTIQKNLSTVLKAISCYLDHPKLQKEKHQLVSDFWIRSVCKSRNKIDSLKKEAIRFSDGNIDNFLTEYKSIVIVRNPIERFISAFTDKCVLRYTESKGRCYGCFEDLSCFINTLYKRLLKQVNNPKKVYKATYVDRHFYPQSWYCQLNNYHDMYKVFKINPENKKSVIKFYKNFSEYLVSQGVSSREASFIEKEGMKKYTGHTTFHTKSRKIIKKELLENVKLMDKLIRIYYYDFKIFNFKLPKKSSRFYI</sequence>
<dbReference type="GO" id="GO:1902884">
    <property type="term" value="P:positive regulation of response to oxidative stress"/>
    <property type="evidence" value="ECO:0007669"/>
    <property type="project" value="InterPro"/>
</dbReference>
<evidence type="ECO:0000313" key="2">
    <source>
        <dbReference type="Proteomes" id="UP000046392"/>
    </source>
</evidence>
<organism evidence="2 3">
    <name type="scientific">Strongyloides papillosus</name>
    <name type="common">Intestinal threadworm</name>
    <dbReference type="NCBI Taxonomy" id="174720"/>
    <lineage>
        <taxon>Eukaryota</taxon>
        <taxon>Metazoa</taxon>
        <taxon>Ecdysozoa</taxon>
        <taxon>Nematoda</taxon>
        <taxon>Chromadorea</taxon>
        <taxon>Rhabditida</taxon>
        <taxon>Tylenchina</taxon>
        <taxon>Panagrolaimomorpha</taxon>
        <taxon>Strongyloidoidea</taxon>
        <taxon>Strongyloididae</taxon>
        <taxon>Strongyloides</taxon>
    </lineage>
</organism>
<dbReference type="WBParaSite" id="SPAL_0000049300.1">
    <property type="protein sequence ID" value="SPAL_0000049300.1"/>
    <property type="gene ID" value="SPAL_0000049300"/>
</dbReference>
<evidence type="ECO:0000313" key="3">
    <source>
        <dbReference type="WBParaSite" id="SPAL_0000049300.1"/>
    </source>
</evidence>
<feature type="chain" id="PRO_5005893812" evidence="1">
    <location>
        <begin position="24"/>
        <end position="316"/>
    </location>
</feature>
<accession>A0A0N5B342</accession>
<dbReference type="GO" id="GO:0050650">
    <property type="term" value="P:chondroitin sulfate proteoglycan biosynthetic process"/>
    <property type="evidence" value="ECO:0007669"/>
    <property type="project" value="InterPro"/>
</dbReference>
<dbReference type="GO" id="GO:0016020">
    <property type="term" value="C:membrane"/>
    <property type="evidence" value="ECO:0007669"/>
    <property type="project" value="InterPro"/>
</dbReference>
<dbReference type="AlphaFoldDB" id="A0A0N5B342"/>
<keyword evidence="2" id="KW-1185">Reference proteome</keyword>
<name>A0A0N5B342_STREA</name>
<reference evidence="3" key="1">
    <citation type="submission" date="2017-02" db="UniProtKB">
        <authorList>
            <consortium name="WormBaseParasite"/>
        </authorList>
    </citation>
    <scope>IDENTIFICATION</scope>
</reference>
<keyword evidence="1" id="KW-0732">Signal</keyword>
<dbReference type="InterPro" id="IPR007669">
    <property type="entry name" value="Chst-1-like"/>
</dbReference>
<dbReference type="Proteomes" id="UP000046392">
    <property type="component" value="Unplaced"/>
</dbReference>
<dbReference type="PANTHER" id="PTHR22900">
    <property type="entry name" value="PROTEIN CBG14245-RELATED"/>
    <property type="match status" value="1"/>
</dbReference>
<dbReference type="GO" id="GO:0047756">
    <property type="term" value="F:chondroitin 4-sulfotransferase activity"/>
    <property type="evidence" value="ECO:0007669"/>
    <property type="project" value="InterPro"/>
</dbReference>
<proteinExistence type="predicted"/>